<evidence type="ECO:0000256" key="9">
    <source>
        <dbReference type="ARBA" id="ARBA00023274"/>
    </source>
</evidence>
<keyword evidence="6 11" id="KW-0698">rRNA processing</keyword>
<feature type="compositionally biased region" description="Basic and acidic residues" evidence="12">
    <location>
        <begin position="1"/>
        <end position="16"/>
    </location>
</feature>
<evidence type="ECO:0000313" key="13">
    <source>
        <dbReference type="EMBL" id="KAJ9612524.1"/>
    </source>
</evidence>
<dbReference type="AlphaFoldDB" id="A0AA38XFK4"/>
<keyword evidence="8 11" id="KW-0539">Nucleus</keyword>
<feature type="compositionally biased region" description="Basic residues" evidence="12">
    <location>
        <begin position="279"/>
        <end position="293"/>
    </location>
</feature>
<dbReference type="Proteomes" id="UP001172673">
    <property type="component" value="Unassembled WGS sequence"/>
</dbReference>
<evidence type="ECO:0000256" key="4">
    <source>
        <dbReference type="ARBA" id="ARBA00016695"/>
    </source>
</evidence>
<feature type="compositionally biased region" description="Acidic residues" evidence="12">
    <location>
        <begin position="61"/>
        <end position="71"/>
    </location>
</feature>
<proteinExistence type="inferred from homology"/>
<dbReference type="Pfam" id="PF06102">
    <property type="entry name" value="RRP36"/>
    <property type="match status" value="1"/>
</dbReference>
<feature type="region of interest" description="Disordered" evidence="12">
    <location>
        <begin position="1"/>
        <end position="179"/>
    </location>
</feature>
<evidence type="ECO:0000256" key="5">
    <source>
        <dbReference type="ARBA" id="ARBA00022517"/>
    </source>
</evidence>
<evidence type="ECO:0000256" key="7">
    <source>
        <dbReference type="ARBA" id="ARBA00023054"/>
    </source>
</evidence>
<feature type="compositionally biased region" description="Basic and acidic residues" evidence="12">
    <location>
        <begin position="223"/>
        <end position="237"/>
    </location>
</feature>
<gene>
    <name evidence="13" type="primary">RRP36</name>
    <name evidence="13" type="ORF">H2200_004121</name>
</gene>
<feature type="compositionally biased region" description="Basic and acidic residues" evidence="12">
    <location>
        <begin position="294"/>
        <end position="308"/>
    </location>
</feature>
<evidence type="ECO:0000256" key="2">
    <source>
        <dbReference type="ARBA" id="ARBA00009418"/>
    </source>
</evidence>
<evidence type="ECO:0000313" key="14">
    <source>
        <dbReference type="Proteomes" id="UP001172673"/>
    </source>
</evidence>
<dbReference type="GO" id="GO:0005730">
    <property type="term" value="C:nucleolus"/>
    <property type="evidence" value="ECO:0007669"/>
    <property type="project" value="UniProtKB-SubCell"/>
</dbReference>
<evidence type="ECO:0000256" key="8">
    <source>
        <dbReference type="ARBA" id="ARBA00023242"/>
    </source>
</evidence>
<comment type="similarity">
    <text evidence="2 11">Belongs to the RRP36 family.</text>
</comment>
<evidence type="ECO:0000256" key="12">
    <source>
        <dbReference type="SAM" id="MobiDB-lite"/>
    </source>
</evidence>
<feature type="compositionally biased region" description="Basic and acidic residues" evidence="12">
    <location>
        <begin position="259"/>
        <end position="274"/>
    </location>
</feature>
<keyword evidence="14" id="KW-1185">Reference proteome</keyword>
<dbReference type="GO" id="GO:0000462">
    <property type="term" value="P:maturation of SSU-rRNA from tricistronic rRNA transcript (SSU-rRNA, 5.8S rRNA, LSU-rRNA)"/>
    <property type="evidence" value="ECO:0007669"/>
    <property type="project" value="TreeGrafter"/>
</dbReference>
<evidence type="ECO:0000256" key="6">
    <source>
        <dbReference type="ARBA" id="ARBA00022552"/>
    </source>
</evidence>
<protein>
    <recommendedName>
        <fullName evidence="4 11">rRNA biogenesis protein RRP36</fullName>
    </recommendedName>
</protein>
<feature type="compositionally biased region" description="Acidic residues" evidence="12">
    <location>
        <begin position="17"/>
        <end position="39"/>
    </location>
</feature>
<organism evidence="13 14">
    <name type="scientific">Cladophialophora chaetospira</name>
    <dbReference type="NCBI Taxonomy" id="386627"/>
    <lineage>
        <taxon>Eukaryota</taxon>
        <taxon>Fungi</taxon>
        <taxon>Dikarya</taxon>
        <taxon>Ascomycota</taxon>
        <taxon>Pezizomycotina</taxon>
        <taxon>Eurotiomycetes</taxon>
        <taxon>Chaetothyriomycetidae</taxon>
        <taxon>Chaetothyriales</taxon>
        <taxon>Herpotrichiellaceae</taxon>
        <taxon>Cladophialophora</taxon>
    </lineage>
</organism>
<feature type="region of interest" description="Disordered" evidence="12">
    <location>
        <begin position="222"/>
        <end position="308"/>
    </location>
</feature>
<comment type="function">
    <text evidence="10 11">Component of the 90S pre-ribosome involved in the maturation of rRNAs. Required for early cleavages of the pre-RNAs in the 40S ribosomal subunit maturation pathway.</text>
</comment>
<name>A0AA38XFK4_9EURO</name>
<reference evidence="13" key="1">
    <citation type="submission" date="2022-10" db="EMBL/GenBank/DDBJ databases">
        <title>Culturing micro-colonial fungi from biological soil crusts in the Mojave desert and describing Neophaeococcomyces mojavensis, and introducing the new genera and species Taxawa tesnikishii.</title>
        <authorList>
            <person name="Kurbessoian T."/>
            <person name="Stajich J.E."/>
        </authorList>
    </citation>
    <scope>NUCLEOTIDE SEQUENCE</scope>
    <source>
        <strain evidence="13">TK_41</strain>
    </source>
</reference>
<dbReference type="GO" id="GO:0030686">
    <property type="term" value="C:90S preribosome"/>
    <property type="evidence" value="ECO:0007669"/>
    <property type="project" value="TreeGrafter"/>
</dbReference>
<keyword evidence="9 11" id="KW-0687">Ribonucleoprotein</keyword>
<evidence type="ECO:0000256" key="11">
    <source>
        <dbReference type="RuleBase" id="RU368027"/>
    </source>
</evidence>
<comment type="subcellular location">
    <subcellularLocation>
        <location evidence="1 11">Nucleus</location>
        <location evidence="1 11">Nucleolus</location>
    </subcellularLocation>
</comment>
<evidence type="ECO:0000256" key="3">
    <source>
        <dbReference type="ARBA" id="ARBA00011167"/>
    </source>
</evidence>
<dbReference type="InterPro" id="IPR009292">
    <property type="entry name" value="RRP36"/>
</dbReference>
<keyword evidence="5 11" id="KW-0690">Ribosome biogenesis</keyword>
<dbReference type="PANTHER" id="PTHR21738:SF0">
    <property type="entry name" value="RIBOSOMAL RNA PROCESSING PROTEIN 36 HOMOLOG"/>
    <property type="match status" value="1"/>
</dbReference>
<dbReference type="PANTHER" id="PTHR21738">
    <property type="entry name" value="RIBOSOMAL RNA PROCESSING PROTEIN 36 HOMOLOG"/>
    <property type="match status" value="1"/>
</dbReference>
<accession>A0AA38XFK4</accession>
<evidence type="ECO:0000256" key="1">
    <source>
        <dbReference type="ARBA" id="ARBA00004604"/>
    </source>
</evidence>
<feature type="compositionally biased region" description="Polar residues" evidence="12">
    <location>
        <begin position="167"/>
        <end position="179"/>
    </location>
</feature>
<dbReference type="EMBL" id="JAPDRK010000005">
    <property type="protein sequence ID" value="KAJ9612524.1"/>
    <property type="molecule type" value="Genomic_DNA"/>
</dbReference>
<evidence type="ECO:0000256" key="10">
    <source>
        <dbReference type="ARBA" id="ARBA00025053"/>
    </source>
</evidence>
<comment type="subunit">
    <text evidence="3 11">Associates with 90S and pre-40S pre-ribosomal particles.</text>
</comment>
<keyword evidence="7" id="KW-0175">Coiled coil</keyword>
<sequence>MAPTRLTDRPIQLRHDEEDEIDIESSDRDLGEDDDDSENDVPSNSESKSEHEDTAPSSDGEGNEDDNEEPSLAEISFGALAKAQETFDPKPRKRKFSEAEQEPAQFTEEDTFDTRKRAKEARVSALKRTSKHAPPVESARKPVSRKRVIFEPPTSLKSRDPRFDPTVMSSNRHPSASVSANKNYSFLSQYQAEEILQLKAQIKKAKDPEEVADLKRQVMSMESKIRNAEARQRETEIRKKHKEKEKEAIRSGQKAKPYYLKEADVRKLAKEERLQGLGKKARDKADKRRQKREKGKDSRDMPRVRRER</sequence>
<comment type="caution">
    <text evidence="13">The sequence shown here is derived from an EMBL/GenBank/DDBJ whole genome shotgun (WGS) entry which is preliminary data.</text>
</comment>